<organism evidence="3 4">
    <name type="scientific">Candidatus Faecalibacterium faecipullorum</name>
    <dbReference type="NCBI Taxonomy" id="2838578"/>
    <lineage>
        <taxon>Bacteria</taxon>
        <taxon>Bacillati</taxon>
        <taxon>Bacillota</taxon>
        <taxon>Clostridia</taxon>
        <taxon>Eubacteriales</taxon>
        <taxon>Oscillospiraceae</taxon>
        <taxon>Faecalibacterium</taxon>
    </lineage>
</organism>
<evidence type="ECO:0000313" key="3">
    <source>
        <dbReference type="EMBL" id="HJB59152.1"/>
    </source>
</evidence>
<feature type="domain" description="D-alanyl-D-alanine carboxypeptidase-like core" evidence="2">
    <location>
        <begin position="116"/>
        <end position="251"/>
    </location>
</feature>
<dbReference type="GO" id="GO:0006508">
    <property type="term" value="P:proteolysis"/>
    <property type="evidence" value="ECO:0007669"/>
    <property type="project" value="InterPro"/>
</dbReference>
<keyword evidence="1" id="KW-1133">Transmembrane helix</keyword>
<dbReference type="AlphaFoldDB" id="A0A9D2MEW4"/>
<comment type="caution">
    <text evidence="3">The sequence shown here is derived from an EMBL/GenBank/DDBJ whole genome shotgun (WGS) entry which is preliminary data.</text>
</comment>
<evidence type="ECO:0000313" key="4">
    <source>
        <dbReference type="Proteomes" id="UP000824211"/>
    </source>
</evidence>
<protein>
    <submittedName>
        <fullName evidence="3">M15 family metallopeptidase</fullName>
    </submittedName>
</protein>
<dbReference type="PANTHER" id="PTHR34385:SF1">
    <property type="entry name" value="PEPTIDOGLYCAN L-ALANYL-D-GLUTAMATE ENDOPEPTIDASE CWLK"/>
    <property type="match status" value="1"/>
</dbReference>
<gene>
    <name evidence="3" type="ORF">H9771_05795</name>
</gene>
<evidence type="ECO:0000256" key="1">
    <source>
        <dbReference type="SAM" id="Phobius"/>
    </source>
</evidence>
<keyword evidence="1" id="KW-0812">Transmembrane</keyword>
<proteinExistence type="predicted"/>
<accession>A0A9D2MEW4</accession>
<dbReference type="EMBL" id="DWXX01000100">
    <property type="protein sequence ID" value="HJB59152.1"/>
    <property type="molecule type" value="Genomic_DNA"/>
</dbReference>
<sequence length="277" mass="30116">MEQRQRPAQRPRLTREELAARRRRRRLRLVRNWVLFLSGCGALVGVMTGLLLWAMPQLSGLVAGRQEFAAPSYDLSGYLFDPDDPYLVLVNGQLPMSENDQTAPALAAADEAGGILLEAAAAAAWREMAAAAAGVDIHLRLVSGYMDADAQAAAFDAQVQRCLKQGLGQADAEARAAAVVPRPGCNEAGTGLAADILAEGYTRLDTGFADTDAYRWLCAYAADYGFILRWPEDSQAVTGMVFQPWHWRYVGVENARAIRASGQCLEAFLALRRADLS</sequence>
<evidence type="ECO:0000259" key="2">
    <source>
        <dbReference type="Pfam" id="PF02557"/>
    </source>
</evidence>
<name>A0A9D2MEW4_9FIRM</name>
<dbReference type="Gene3D" id="3.30.1380.10">
    <property type="match status" value="1"/>
</dbReference>
<dbReference type="SUPFAM" id="SSF55166">
    <property type="entry name" value="Hedgehog/DD-peptidase"/>
    <property type="match status" value="1"/>
</dbReference>
<dbReference type="InterPro" id="IPR009045">
    <property type="entry name" value="Zn_M74/Hedgehog-like"/>
</dbReference>
<dbReference type="InterPro" id="IPR003709">
    <property type="entry name" value="VanY-like_core_dom"/>
</dbReference>
<keyword evidence="1" id="KW-0472">Membrane</keyword>
<dbReference type="InterPro" id="IPR058193">
    <property type="entry name" value="VanY/YodJ_core_dom"/>
</dbReference>
<dbReference type="Pfam" id="PF02557">
    <property type="entry name" value="VanY"/>
    <property type="match status" value="1"/>
</dbReference>
<reference evidence="3" key="2">
    <citation type="submission" date="2021-04" db="EMBL/GenBank/DDBJ databases">
        <authorList>
            <person name="Gilroy R."/>
        </authorList>
    </citation>
    <scope>NUCLEOTIDE SEQUENCE</scope>
    <source>
        <strain evidence="3">ChiHjej9B8-13557</strain>
    </source>
</reference>
<dbReference type="InterPro" id="IPR052179">
    <property type="entry name" value="DD-CPase-like"/>
</dbReference>
<feature type="transmembrane region" description="Helical" evidence="1">
    <location>
        <begin position="33"/>
        <end position="55"/>
    </location>
</feature>
<reference evidence="3" key="1">
    <citation type="journal article" date="2021" name="PeerJ">
        <title>Extensive microbial diversity within the chicken gut microbiome revealed by metagenomics and culture.</title>
        <authorList>
            <person name="Gilroy R."/>
            <person name="Ravi A."/>
            <person name="Getino M."/>
            <person name="Pursley I."/>
            <person name="Horton D.L."/>
            <person name="Alikhan N.F."/>
            <person name="Baker D."/>
            <person name="Gharbi K."/>
            <person name="Hall N."/>
            <person name="Watson M."/>
            <person name="Adriaenssens E.M."/>
            <person name="Foster-Nyarko E."/>
            <person name="Jarju S."/>
            <person name="Secka A."/>
            <person name="Antonio M."/>
            <person name="Oren A."/>
            <person name="Chaudhuri R.R."/>
            <person name="La Ragione R."/>
            <person name="Hildebrand F."/>
            <person name="Pallen M.J."/>
        </authorList>
    </citation>
    <scope>NUCLEOTIDE SEQUENCE</scope>
    <source>
        <strain evidence="3">ChiHjej9B8-13557</strain>
    </source>
</reference>
<dbReference type="CDD" id="cd14852">
    <property type="entry name" value="LD-carboxypeptidase"/>
    <property type="match status" value="1"/>
</dbReference>
<dbReference type="Proteomes" id="UP000824211">
    <property type="component" value="Unassembled WGS sequence"/>
</dbReference>
<dbReference type="GO" id="GO:0008233">
    <property type="term" value="F:peptidase activity"/>
    <property type="evidence" value="ECO:0007669"/>
    <property type="project" value="InterPro"/>
</dbReference>
<dbReference type="PANTHER" id="PTHR34385">
    <property type="entry name" value="D-ALANYL-D-ALANINE CARBOXYPEPTIDASE"/>
    <property type="match status" value="1"/>
</dbReference>